<sequence>MLRSSTTTTTSQAYICWRCIGRTRPAQSSTAAIGHIRHSPPFRRHASSSLQDPSSSPSTSPEITFKPHESIRSRLRAWEANNPAPALVLAKTLATGPVANAFHSNPVDGHLEPKADLQDESQRLDYDGEDLIDVGLAKSGLQAGDMVEVSSDAWNIQPFAICLGHFNGHVHFYTNTGKWFTRRDVRTRFVVKAFIKDLAELQPVIDALPSTSSARDVLDVLQELKAGPSRDVGAHLIRRMQAFELSAQKIQQLYANKLNNASNILTTKYERIMSLGEIADELLPPNIKRQGKIHHNSFALYAVHNVLIRDNIAFRALDQSSQQTQSNLFRISSRDDVEVIRAMETHVRNFYDDLGKSKSKTPVLFPNPVATYITEVRKMIDKHRASRALPPTGMLGQVQEPASPPEWKSFDDWRKFSSECSRFMHLWAAEDSFPPASHLHWIGSAILRATGRYTEIELLDQATGWIFLQEIGWITPWDLHSRHNLRLPGTELMRAGGISPAKHDVSPEELLGPDRLAHLRRDFKGSTVYCIDDTSADDIDDGVSIEKADKQGEYWIHIHVADPASRIAHDSPLAKQAAVMAQSSYLSGNTTAMFAEEVVRETFSLAPDRPSLAFSARVNEAGKHVDYKVTPAIIRDVINITPEHVSSISGPTDPAVPLPGDTFEVGNPPTLSEPPTRKMTEPKELSKQQLAEIRTLGRLAKAIHNIRIRQGAMPVYLPRAKAEVSLEHTSIKADRATLNCTGNPYIRISYQGNGNPLVSSLMQLAGQVAARWCHDRHISIPYRVQNPAKENVAALNAFTRNVFYPQLVEGKRPPTEDYHTLRQLLGGHDIAAVPSRNYIMGIDMYTKATSPLRRYCDLLVHWQIEAVLLEEHRRGLTILPKSAIPAIVPFSQQDLQRDIIPHLRLRERFAKMRDNMDGDREWQLQALVRAWRFGEGSKPLPKSFQFTVSEVIPKEFVRGYLDWFEMSAVIMPQDLGGQLQTADVHVGDKFAVELTDVNVYWRKVQVKVLETVELKGASL</sequence>
<proteinExistence type="predicted"/>
<dbReference type="AlphaFoldDB" id="A0AA39WNE9"/>
<feature type="compositionally biased region" description="Low complexity" evidence="1">
    <location>
        <begin position="47"/>
        <end position="61"/>
    </location>
</feature>
<feature type="compositionally biased region" description="Basic residues" evidence="1">
    <location>
        <begin position="37"/>
        <end position="46"/>
    </location>
</feature>
<dbReference type="PANTHER" id="PTHR23355:SF65">
    <property type="entry name" value="EXORIBONUCLEASE CYT-4, PUTATIVE (AFU_ORTHOLOGUE AFUA_7G01550)-RELATED"/>
    <property type="match status" value="1"/>
</dbReference>
<dbReference type="PANTHER" id="PTHR23355">
    <property type="entry name" value="RIBONUCLEASE"/>
    <property type="match status" value="1"/>
</dbReference>
<dbReference type="GO" id="GO:0000932">
    <property type="term" value="C:P-body"/>
    <property type="evidence" value="ECO:0007669"/>
    <property type="project" value="TreeGrafter"/>
</dbReference>
<dbReference type="Pfam" id="PF23216">
    <property type="entry name" value="WHD_CYT4"/>
    <property type="match status" value="1"/>
</dbReference>
<comment type="caution">
    <text evidence="3">The sequence shown here is derived from an EMBL/GenBank/DDBJ whole genome shotgun (WGS) entry which is preliminary data.</text>
</comment>
<dbReference type="SMART" id="SM00955">
    <property type="entry name" value="RNB"/>
    <property type="match status" value="1"/>
</dbReference>
<dbReference type="InterPro" id="IPR050180">
    <property type="entry name" value="RNR_Ribonuclease"/>
</dbReference>
<dbReference type="InterPro" id="IPR056624">
    <property type="entry name" value="WH_CYT4"/>
</dbReference>
<evidence type="ECO:0000256" key="1">
    <source>
        <dbReference type="SAM" id="MobiDB-lite"/>
    </source>
</evidence>
<organism evidence="3 4">
    <name type="scientific">Bombardia bombarda</name>
    <dbReference type="NCBI Taxonomy" id="252184"/>
    <lineage>
        <taxon>Eukaryota</taxon>
        <taxon>Fungi</taxon>
        <taxon>Dikarya</taxon>
        <taxon>Ascomycota</taxon>
        <taxon>Pezizomycotina</taxon>
        <taxon>Sordariomycetes</taxon>
        <taxon>Sordariomycetidae</taxon>
        <taxon>Sordariales</taxon>
        <taxon>Lasiosphaeriaceae</taxon>
        <taxon>Bombardia</taxon>
    </lineage>
</organism>
<dbReference type="InterPro" id="IPR056625">
    <property type="entry name" value="SH3_CYT4"/>
</dbReference>
<dbReference type="GO" id="GO:0000175">
    <property type="term" value="F:3'-5'-RNA exonuclease activity"/>
    <property type="evidence" value="ECO:0007669"/>
    <property type="project" value="TreeGrafter"/>
</dbReference>
<dbReference type="Pfam" id="PF25522">
    <property type="entry name" value="OB_cyt-4"/>
    <property type="match status" value="1"/>
</dbReference>
<name>A0AA39WNE9_9PEZI</name>
<dbReference type="Pfam" id="PF00773">
    <property type="entry name" value="RNB"/>
    <property type="match status" value="1"/>
</dbReference>
<dbReference type="EMBL" id="JAULSR010000005">
    <property type="protein sequence ID" value="KAK0618571.1"/>
    <property type="molecule type" value="Genomic_DNA"/>
</dbReference>
<dbReference type="InterPro" id="IPR057912">
    <property type="entry name" value="OB_CYT4_C"/>
</dbReference>
<feature type="domain" description="RNB" evidence="2">
    <location>
        <begin position="520"/>
        <end position="870"/>
    </location>
</feature>
<keyword evidence="4" id="KW-1185">Reference proteome</keyword>
<dbReference type="InterPro" id="IPR012340">
    <property type="entry name" value="NA-bd_OB-fold"/>
</dbReference>
<dbReference type="GO" id="GO:0006402">
    <property type="term" value="P:mRNA catabolic process"/>
    <property type="evidence" value="ECO:0007669"/>
    <property type="project" value="TreeGrafter"/>
</dbReference>
<reference evidence="3" key="1">
    <citation type="submission" date="2023-06" db="EMBL/GenBank/DDBJ databases">
        <title>Genome-scale phylogeny and comparative genomics of the fungal order Sordariales.</title>
        <authorList>
            <consortium name="Lawrence Berkeley National Laboratory"/>
            <person name="Hensen N."/>
            <person name="Bonometti L."/>
            <person name="Westerberg I."/>
            <person name="Brannstrom I.O."/>
            <person name="Guillou S."/>
            <person name="Cros-Aarteil S."/>
            <person name="Calhoun S."/>
            <person name="Haridas S."/>
            <person name="Kuo A."/>
            <person name="Mondo S."/>
            <person name="Pangilinan J."/>
            <person name="Riley R."/>
            <person name="LaButti K."/>
            <person name="Andreopoulos B."/>
            <person name="Lipzen A."/>
            <person name="Chen C."/>
            <person name="Yanf M."/>
            <person name="Daum C."/>
            <person name="Ng V."/>
            <person name="Clum A."/>
            <person name="Steindorff A."/>
            <person name="Ohm R."/>
            <person name="Martin F."/>
            <person name="Silar P."/>
            <person name="Natvig D."/>
            <person name="Lalanne C."/>
            <person name="Gautier V."/>
            <person name="Ament-velasquez S.L."/>
            <person name="Kruys A."/>
            <person name="Hutchinson M.I."/>
            <person name="Powell A.J."/>
            <person name="Barry K."/>
            <person name="Miller A.N."/>
            <person name="Grigoriev I.V."/>
            <person name="Debuchy R."/>
            <person name="Gladieux P."/>
            <person name="Thoren M.H."/>
            <person name="Johannesson H."/>
        </authorList>
    </citation>
    <scope>NUCLEOTIDE SEQUENCE</scope>
    <source>
        <strain evidence="3">SMH3391-2</strain>
    </source>
</reference>
<feature type="region of interest" description="Disordered" evidence="1">
    <location>
        <begin position="37"/>
        <end position="64"/>
    </location>
</feature>
<accession>A0AA39WNE9</accession>
<dbReference type="InterPro" id="IPR001900">
    <property type="entry name" value="RNase_II/R"/>
</dbReference>
<evidence type="ECO:0000259" key="2">
    <source>
        <dbReference type="SMART" id="SM00955"/>
    </source>
</evidence>
<dbReference type="Proteomes" id="UP001174934">
    <property type="component" value="Unassembled WGS sequence"/>
</dbReference>
<dbReference type="GO" id="GO:0003723">
    <property type="term" value="F:RNA binding"/>
    <property type="evidence" value="ECO:0007669"/>
    <property type="project" value="InterPro"/>
</dbReference>
<dbReference type="Pfam" id="PF23214">
    <property type="entry name" value="SH3_CYT4"/>
    <property type="match status" value="1"/>
</dbReference>
<gene>
    <name evidence="3" type="ORF">B0T17DRAFT_592303</name>
</gene>
<evidence type="ECO:0000313" key="4">
    <source>
        <dbReference type="Proteomes" id="UP001174934"/>
    </source>
</evidence>
<evidence type="ECO:0000313" key="3">
    <source>
        <dbReference type="EMBL" id="KAK0618571.1"/>
    </source>
</evidence>
<protein>
    <recommendedName>
        <fullName evidence="2">RNB domain-containing protein</fullName>
    </recommendedName>
</protein>
<dbReference type="SUPFAM" id="SSF50249">
    <property type="entry name" value="Nucleic acid-binding proteins"/>
    <property type="match status" value="1"/>
</dbReference>